<evidence type="ECO:0000259" key="13">
    <source>
        <dbReference type="Pfam" id="PF11471"/>
    </source>
</evidence>
<keyword evidence="3" id="KW-0813">Transport</keyword>
<keyword evidence="4" id="KW-1134">Transmembrane beta strand</keyword>
<sequence>MKKTLLFCLISAMFSNAYGQNLTVEERLALLEKKLQENTAELNSTKAELTKYKQANAANKNMVNSADKNYQPTTNTASATSAAIASSNSNKTANNGATKVNNTLTLKDISNFVKNDIGFSYNGYFRSGWGTANHGSPKEYAIGSLGRFGNEYTSWFDLQLKQKVYDQDGKTAHAVVMLDGNVGEQYGNAVFDKSTENVLQFSDIYLTTKGFLNFAPEADFWVGKHYLPKYEIQMLDWKSVRTDSGAGLGIENWKMGPGKFNISVVRQDLDARAVDYSTSGKTVQVNSNTVDMRYRELPLWENATLELDGRYAAANKSDTVKSGESDGNYYHVKDAWLAGAIIRQKFKSGGYDELTFQVADNSIASAFARISGANPSYGNGDNYYGNHTNGTAFRLISQGEFYPTKDTIVAHALVYSNGNDIYSYDTGAHTDFESYRAVVRPAYIWDNYNQTGIELGWFRQENKVQEETFTESGYKATIYHALKVNTSILTSRPELRFYMTYLRANQNDISSFEFTDNKKDQLAIGAQAEVWW</sequence>
<feature type="coiled-coil region" evidence="11">
    <location>
        <begin position="21"/>
        <end position="55"/>
    </location>
</feature>
<evidence type="ECO:0000256" key="10">
    <source>
        <dbReference type="ARBA" id="ARBA00023237"/>
    </source>
</evidence>
<keyword evidence="6 12" id="KW-0732">Signal</keyword>
<evidence type="ECO:0000313" key="15">
    <source>
        <dbReference type="Proteomes" id="UP000697927"/>
    </source>
</evidence>
<keyword evidence="11" id="KW-0175">Coiled coil</keyword>
<evidence type="ECO:0000256" key="8">
    <source>
        <dbReference type="ARBA" id="ARBA00023114"/>
    </source>
</evidence>
<dbReference type="Gene3D" id="2.40.170.10">
    <property type="entry name" value="Porin, LamB type"/>
    <property type="match status" value="1"/>
</dbReference>
<evidence type="ECO:0000256" key="3">
    <source>
        <dbReference type="ARBA" id="ARBA00022448"/>
    </source>
</evidence>
<feature type="chain" id="PRO_5047072063" evidence="12">
    <location>
        <begin position="20"/>
        <end position="532"/>
    </location>
</feature>
<keyword evidence="15" id="KW-1185">Reference proteome</keyword>
<dbReference type="EMBL" id="SOYS01000019">
    <property type="protein sequence ID" value="NIY49993.1"/>
    <property type="molecule type" value="Genomic_DNA"/>
</dbReference>
<protein>
    <submittedName>
        <fullName evidence="14">Carbohydrate porin</fullName>
    </submittedName>
</protein>
<dbReference type="RefSeq" id="WP_167615028.1">
    <property type="nucleotide sequence ID" value="NZ_SOYS01000019.1"/>
</dbReference>
<comment type="caution">
    <text evidence="14">The sequence shown here is derived from an EMBL/GenBank/DDBJ whole genome shotgun (WGS) entry which is preliminary data.</text>
</comment>
<dbReference type="InterPro" id="IPR050286">
    <property type="entry name" value="G_neg_Bact_CarbUptk_Porin"/>
</dbReference>
<dbReference type="SUPFAM" id="SSF56935">
    <property type="entry name" value="Porins"/>
    <property type="match status" value="1"/>
</dbReference>
<dbReference type="Proteomes" id="UP000697927">
    <property type="component" value="Unassembled WGS sequence"/>
</dbReference>
<dbReference type="PANTHER" id="PTHR38762">
    <property type="entry name" value="CRYPTIC OUTER MEMBRANE PORIN BGLH-RELATED"/>
    <property type="match status" value="1"/>
</dbReference>
<comment type="subcellular location">
    <subcellularLocation>
        <location evidence="1">Cell outer membrane</location>
        <topology evidence="1">Multi-pass membrane protein</topology>
    </subcellularLocation>
</comment>
<dbReference type="Pfam" id="PF02264">
    <property type="entry name" value="LamB"/>
    <property type="match status" value="1"/>
</dbReference>
<evidence type="ECO:0000256" key="11">
    <source>
        <dbReference type="SAM" id="Coils"/>
    </source>
</evidence>
<dbReference type="CDD" id="cd01346">
    <property type="entry name" value="Maltoporin-like"/>
    <property type="match status" value="1"/>
</dbReference>
<evidence type="ECO:0000313" key="14">
    <source>
        <dbReference type="EMBL" id="NIY49993.1"/>
    </source>
</evidence>
<evidence type="ECO:0000256" key="7">
    <source>
        <dbReference type="ARBA" id="ARBA00023065"/>
    </source>
</evidence>
<keyword evidence="5" id="KW-0812">Transmembrane</keyword>
<comment type="similarity">
    <text evidence="2">Belongs to the porin LamB (TC 1.B.3) family.</text>
</comment>
<dbReference type="InterPro" id="IPR036998">
    <property type="entry name" value="Porin_LamB_sf"/>
</dbReference>
<name>A0ABX0VSV3_9ENTR</name>
<feature type="domain" description="LamB-type porin N-terminal" evidence="13">
    <location>
        <begin position="23"/>
        <end position="53"/>
    </location>
</feature>
<dbReference type="InterPro" id="IPR021570">
    <property type="entry name" value="LamB-type_porin_N_dom"/>
</dbReference>
<evidence type="ECO:0000256" key="12">
    <source>
        <dbReference type="SAM" id="SignalP"/>
    </source>
</evidence>
<gene>
    <name evidence="14" type="ORF">E2L00_21430</name>
</gene>
<dbReference type="InterPro" id="IPR003192">
    <property type="entry name" value="Porin_LamB"/>
</dbReference>
<evidence type="ECO:0000256" key="5">
    <source>
        <dbReference type="ARBA" id="ARBA00022692"/>
    </source>
</evidence>
<reference evidence="14 15" key="1">
    <citation type="journal article" date="2020" name="Microorganisms">
        <title>Polyphasic Characterisation of Cedecea colo sp. nov., a New Enteric Bacterium Isolated from the Koala Hindgut.</title>
        <authorList>
            <person name="Boath J.M."/>
            <person name="Dakhal S."/>
            <person name="Van T.T.H."/>
            <person name="Moore R.J."/>
            <person name="Dekiwadia C."/>
            <person name="Macreadie I.G."/>
        </authorList>
    </citation>
    <scope>NUCLEOTIDE SEQUENCE [LARGE SCALE GENOMIC DNA]</scope>
    <source>
        <strain evidence="14 15">ZA</strain>
    </source>
</reference>
<proteinExistence type="inferred from homology"/>
<evidence type="ECO:0000256" key="6">
    <source>
        <dbReference type="ARBA" id="ARBA00022729"/>
    </source>
</evidence>
<keyword evidence="8" id="KW-0626">Porin</keyword>
<dbReference type="PANTHER" id="PTHR38762:SF1">
    <property type="entry name" value="CRYPTIC OUTER MEMBRANE PORIN BGLH-RELATED"/>
    <property type="match status" value="1"/>
</dbReference>
<keyword evidence="7" id="KW-0406">Ion transport</keyword>
<keyword evidence="10" id="KW-0998">Cell outer membrane</keyword>
<evidence type="ECO:0000256" key="1">
    <source>
        <dbReference type="ARBA" id="ARBA00004571"/>
    </source>
</evidence>
<organism evidence="14 15">
    <name type="scientific">Cedecea colo</name>
    <dbReference type="NCBI Taxonomy" id="2552946"/>
    <lineage>
        <taxon>Bacteria</taxon>
        <taxon>Pseudomonadati</taxon>
        <taxon>Pseudomonadota</taxon>
        <taxon>Gammaproteobacteria</taxon>
        <taxon>Enterobacterales</taxon>
        <taxon>Enterobacteriaceae</taxon>
        <taxon>Cedecea</taxon>
    </lineage>
</organism>
<dbReference type="Pfam" id="PF11471">
    <property type="entry name" value="Sugarporin_N"/>
    <property type="match status" value="1"/>
</dbReference>
<keyword evidence="9" id="KW-0472">Membrane</keyword>
<feature type="signal peptide" evidence="12">
    <location>
        <begin position="1"/>
        <end position="19"/>
    </location>
</feature>
<evidence type="ECO:0000256" key="9">
    <source>
        <dbReference type="ARBA" id="ARBA00023136"/>
    </source>
</evidence>
<evidence type="ECO:0000256" key="2">
    <source>
        <dbReference type="ARBA" id="ARBA00007055"/>
    </source>
</evidence>
<accession>A0ABX0VSV3</accession>
<evidence type="ECO:0000256" key="4">
    <source>
        <dbReference type="ARBA" id="ARBA00022452"/>
    </source>
</evidence>